<dbReference type="InterPro" id="IPR016181">
    <property type="entry name" value="Acyl_CoA_acyltransferase"/>
</dbReference>
<organism evidence="2 3">
    <name type="scientific">Candidatus Avisuccinivibrio stercorigallinarum</name>
    <dbReference type="NCBI Taxonomy" id="2840704"/>
    <lineage>
        <taxon>Bacteria</taxon>
        <taxon>Pseudomonadati</taxon>
        <taxon>Pseudomonadota</taxon>
        <taxon>Gammaproteobacteria</taxon>
        <taxon>Aeromonadales</taxon>
        <taxon>Succinivibrionaceae</taxon>
        <taxon>Succinivibrionaceae incertae sedis</taxon>
        <taxon>Candidatus Avisuccinivibrio</taxon>
    </lineage>
</organism>
<dbReference type="EMBL" id="JADINH010000156">
    <property type="protein sequence ID" value="MBO8416189.1"/>
    <property type="molecule type" value="Genomic_DNA"/>
</dbReference>
<reference evidence="2" key="2">
    <citation type="journal article" date="2021" name="PeerJ">
        <title>Extensive microbial diversity within the chicken gut microbiome revealed by metagenomics and culture.</title>
        <authorList>
            <person name="Gilroy R."/>
            <person name="Ravi A."/>
            <person name="Getino M."/>
            <person name="Pursley I."/>
            <person name="Horton D.L."/>
            <person name="Alikhan N.F."/>
            <person name="Baker D."/>
            <person name="Gharbi K."/>
            <person name="Hall N."/>
            <person name="Watson M."/>
            <person name="Adriaenssens E.M."/>
            <person name="Foster-Nyarko E."/>
            <person name="Jarju S."/>
            <person name="Secka A."/>
            <person name="Antonio M."/>
            <person name="Oren A."/>
            <person name="Chaudhuri R.R."/>
            <person name="La Ragione R."/>
            <person name="Hildebrand F."/>
            <person name="Pallen M.J."/>
        </authorList>
    </citation>
    <scope>NUCLEOTIDE SEQUENCE</scope>
    <source>
        <strain evidence="2">17213</strain>
    </source>
</reference>
<dbReference type="GO" id="GO:0016747">
    <property type="term" value="F:acyltransferase activity, transferring groups other than amino-acyl groups"/>
    <property type="evidence" value="ECO:0007669"/>
    <property type="project" value="InterPro"/>
</dbReference>
<dbReference type="InterPro" id="IPR000182">
    <property type="entry name" value="GNAT_dom"/>
</dbReference>
<sequence>MFTIRRAQLCDLSEIKELAAITVPQAFEGILTTEQIDYLEDLYYSQQALSAAFNTEQIFFIAHEGDTPVGYASVLQEGPDLFHMPKIYVLREKQHQGIGTALIDNITAHVKKVHPGPCTLELFVSNFNTSRGFYDKQGFAKVRERRVEFENGFNFIQDVLQRPL</sequence>
<proteinExistence type="predicted"/>
<reference evidence="2" key="1">
    <citation type="submission" date="2020-10" db="EMBL/GenBank/DDBJ databases">
        <authorList>
            <person name="Gilroy R."/>
        </authorList>
    </citation>
    <scope>NUCLEOTIDE SEQUENCE</scope>
    <source>
        <strain evidence="2">17213</strain>
    </source>
</reference>
<protein>
    <submittedName>
        <fullName evidence="2">GNAT family N-acetyltransferase</fullName>
    </submittedName>
</protein>
<dbReference type="AlphaFoldDB" id="A0A9D9DCW5"/>
<dbReference type="Proteomes" id="UP000823631">
    <property type="component" value="Unassembled WGS sequence"/>
</dbReference>
<dbReference type="Pfam" id="PF13673">
    <property type="entry name" value="Acetyltransf_10"/>
    <property type="match status" value="1"/>
</dbReference>
<comment type="caution">
    <text evidence="2">The sequence shown here is derived from an EMBL/GenBank/DDBJ whole genome shotgun (WGS) entry which is preliminary data.</text>
</comment>
<evidence type="ECO:0000259" key="1">
    <source>
        <dbReference type="PROSITE" id="PS51186"/>
    </source>
</evidence>
<dbReference type="PROSITE" id="PS51186">
    <property type="entry name" value="GNAT"/>
    <property type="match status" value="1"/>
</dbReference>
<evidence type="ECO:0000313" key="3">
    <source>
        <dbReference type="Proteomes" id="UP000823631"/>
    </source>
</evidence>
<dbReference type="SUPFAM" id="SSF55729">
    <property type="entry name" value="Acyl-CoA N-acyltransferases (Nat)"/>
    <property type="match status" value="1"/>
</dbReference>
<feature type="domain" description="N-acetyltransferase" evidence="1">
    <location>
        <begin position="2"/>
        <end position="164"/>
    </location>
</feature>
<dbReference type="Gene3D" id="3.40.630.30">
    <property type="match status" value="1"/>
</dbReference>
<accession>A0A9D9DCW5</accession>
<gene>
    <name evidence="2" type="ORF">IAB19_07415</name>
</gene>
<dbReference type="CDD" id="cd04301">
    <property type="entry name" value="NAT_SF"/>
    <property type="match status" value="1"/>
</dbReference>
<name>A0A9D9DCW5_9GAMM</name>
<evidence type="ECO:0000313" key="2">
    <source>
        <dbReference type="EMBL" id="MBO8416189.1"/>
    </source>
</evidence>